<sequence>MTAVSADPSAAPETLRVDLGDRSYDILVGAGLLGGAGRLMAPVLRQKRVFIVTDETVAGLHLGTLTAALDAAGIRHDAYIIAPGEASKSYATFERLLNAMLEARCERATTVVALGGGVVGDLAGFAAAALLRGVDFVQVPTTLLSQVDSSVGGKTGINTPFGKNLVGAFHQPRLVLIDTDTLGTLDRRELLAGYAEVVKYGLIDDPAFFERLERDGTALIAGDEAQRRAAILTSCAAKARVVAEDEREGGRRALLNLGHTFGHALEAECGYGGTLLHGEAVAIGMVMAFDLSARLDLCPAEDAARVRAHLAAVGLPVTPPRLEGARLDTDRLIAHMASDKKVAEGKVTFVLARGIGQAFLTRDVAPEALRATVAEAVAAS</sequence>
<comment type="cofactor">
    <cofactor evidence="2 18">
        <name>NAD(+)</name>
        <dbReference type="ChEBI" id="CHEBI:57540"/>
    </cofactor>
</comment>
<keyword evidence="11 18" id="KW-0479">Metal-binding</keyword>
<dbReference type="GO" id="GO:0009073">
    <property type="term" value="P:aromatic amino acid family biosynthetic process"/>
    <property type="evidence" value="ECO:0007669"/>
    <property type="project" value="UniProtKB-KW"/>
</dbReference>
<keyword evidence="14 18" id="KW-0520">NAD</keyword>
<evidence type="ECO:0000256" key="11">
    <source>
        <dbReference type="ARBA" id="ARBA00022723"/>
    </source>
</evidence>
<dbReference type="InterPro" id="IPR030960">
    <property type="entry name" value="DHQS/DOIS_N"/>
</dbReference>
<dbReference type="STRING" id="1238182.C882_2124"/>
<reference evidence="21 22" key="1">
    <citation type="journal article" date="2013" name="Genome Announc.">
        <title>Draft Genome Sequence of an Alphaproteobacterium, Caenispirillum salinarum AK4(T), Isolated from a Solar Saltern.</title>
        <authorList>
            <person name="Khatri I."/>
            <person name="Singh A."/>
            <person name="Korpole S."/>
            <person name="Pinnaka A.K."/>
            <person name="Subramanian S."/>
        </authorList>
    </citation>
    <scope>NUCLEOTIDE SEQUENCE [LARGE SCALE GENOMIC DNA]</scope>
    <source>
        <strain evidence="21 22">AK4</strain>
    </source>
</reference>
<feature type="binding site" evidence="18">
    <location>
        <position position="196"/>
    </location>
    <ligand>
        <name>Zn(2+)</name>
        <dbReference type="ChEBI" id="CHEBI:29105"/>
    </ligand>
</feature>
<dbReference type="AlphaFoldDB" id="K9GLL1"/>
<keyword evidence="17 18" id="KW-0170">Cobalt</keyword>
<gene>
    <name evidence="18" type="primary">aroB</name>
    <name evidence="21" type="ORF">C882_2124</name>
</gene>
<feature type="domain" description="3-dehydroquinate synthase C-terminal" evidence="20">
    <location>
        <begin position="193"/>
        <end position="342"/>
    </location>
</feature>
<evidence type="ECO:0000259" key="20">
    <source>
        <dbReference type="Pfam" id="PF24621"/>
    </source>
</evidence>
<dbReference type="Gene3D" id="3.40.50.1970">
    <property type="match status" value="1"/>
</dbReference>
<dbReference type="InterPro" id="IPR056179">
    <property type="entry name" value="DHQS_C"/>
</dbReference>
<organism evidence="21 22">
    <name type="scientific">Caenispirillum salinarum AK4</name>
    <dbReference type="NCBI Taxonomy" id="1238182"/>
    <lineage>
        <taxon>Bacteria</taxon>
        <taxon>Pseudomonadati</taxon>
        <taxon>Pseudomonadota</taxon>
        <taxon>Alphaproteobacteria</taxon>
        <taxon>Rhodospirillales</taxon>
        <taxon>Novispirillaceae</taxon>
        <taxon>Caenispirillum</taxon>
    </lineage>
</organism>
<dbReference type="CDD" id="cd08195">
    <property type="entry name" value="DHQS"/>
    <property type="match status" value="1"/>
</dbReference>
<protein>
    <recommendedName>
        <fullName evidence="8 18">3-dehydroquinate synthase</fullName>
        <shortName evidence="18">DHQS</shortName>
        <ecNumber evidence="7 18">4.2.3.4</ecNumber>
    </recommendedName>
</protein>
<evidence type="ECO:0000256" key="15">
    <source>
        <dbReference type="ARBA" id="ARBA00023141"/>
    </source>
</evidence>
<evidence type="ECO:0000256" key="13">
    <source>
        <dbReference type="ARBA" id="ARBA00022833"/>
    </source>
</evidence>
<comment type="function">
    <text evidence="3 18">Catalyzes the conversion of 3-deoxy-D-arabino-heptulosonate 7-phosphate (DAHP) to dehydroquinate (DHQ).</text>
</comment>
<dbReference type="GO" id="GO:0003856">
    <property type="term" value="F:3-dehydroquinate synthase activity"/>
    <property type="evidence" value="ECO:0007669"/>
    <property type="project" value="UniProtKB-UniRule"/>
</dbReference>
<evidence type="ECO:0000256" key="5">
    <source>
        <dbReference type="ARBA" id="ARBA00004661"/>
    </source>
</evidence>
<comment type="subcellular location">
    <subcellularLocation>
        <location evidence="4 18">Cytoplasm</location>
    </subcellularLocation>
</comment>
<evidence type="ECO:0000256" key="3">
    <source>
        <dbReference type="ARBA" id="ARBA00003485"/>
    </source>
</evidence>
<feature type="binding site" evidence="18">
    <location>
        <position position="259"/>
    </location>
    <ligand>
        <name>Zn(2+)</name>
        <dbReference type="ChEBI" id="CHEBI:29105"/>
    </ligand>
</feature>
<evidence type="ECO:0000256" key="14">
    <source>
        <dbReference type="ARBA" id="ARBA00023027"/>
    </source>
</evidence>
<keyword evidence="15 18" id="KW-0057">Aromatic amino acid biosynthesis</keyword>
<keyword evidence="13 18" id="KW-0862">Zinc</keyword>
<dbReference type="PATRIC" id="fig|1238182.3.peg.4078"/>
<evidence type="ECO:0000256" key="2">
    <source>
        <dbReference type="ARBA" id="ARBA00001911"/>
    </source>
</evidence>
<dbReference type="Pfam" id="PF24621">
    <property type="entry name" value="DHQS_C"/>
    <property type="match status" value="1"/>
</dbReference>
<dbReference type="GO" id="GO:0008652">
    <property type="term" value="P:amino acid biosynthetic process"/>
    <property type="evidence" value="ECO:0007669"/>
    <property type="project" value="UniProtKB-KW"/>
</dbReference>
<evidence type="ECO:0000256" key="17">
    <source>
        <dbReference type="ARBA" id="ARBA00023285"/>
    </source>
</evidence>
<feature type="binding site" evidence="18">
    <location>
        <position position="154"/>
    </location>
    <ligand>
        <name>NAD(+)</name>
        <dbReference type="ChEBI" id="CHEBI:57540"/>
    </ligand>
</feature>
<dbReference type="InterPro" id="IPR030963">
    <property type="entry name" value="DHQ_synth_fam"/>
</dbReference>
<keyword evidence="10 18" id="KW-0028">Amino-acid biosynthesis</keyword>
<dbReference type="Gene3D" id="1.20.1090.10">
    <property type="entry name" value="Dehydroquinate synthase-like - alpha domain"/>
    <property type="match status" value="1"/>
</dbReference>
<name>K9GLL1_9PROT</name>
<feature type="binding site" evidence="18">
    <location>
        <begin position="141"/>
        <end position="142"/>
    </location>
    <ligand>
        <name>NAD(+)</name>
        <dbReference type="ChEBI" id="CHEBI:57540"/>
    </ligand>
</feature>
<feature type="binding site" evidence="18">
    <location>
        <begin position="181"/>
        <end position="184"/>
    </location>
    <ligand>
        <name>NAD(+)</name>
        <dbReference type="ChEBI" id="CHEBI:57540"/>
    </ligand>
</feature>
<evidence type="ECO:0000256" key="6">
    <source>
        <dbReference type="ARBA" id="ARBA00005412"/>
    </source>
</evidence>
<comment type="pathway">
    <text evidence="5 18">Metabolic intermediate biosynthesis; chorismate biosynthesis; chorismate from D-erythrose 4-phosphate and phosphoenolpyruvate: step 2/7.</text>
</comment>
<dbReference type="FunFam" id="3.40.50.1970:FF:000001">
    <property type="entry name" value="3-dehydroquinate synthase"/>
    <property type="match status" value="1"/>
</dbReference>
<dbReference type="GO" id="GO:0046872">
    <property type="term" value="F:metal ion binding"/>
    <property type="evidence" value="ECO:0007669"/>
    <property type="project" value="UniProtKB-KW"/>
</dbReference>
<keyword evidence="9 18" id="KW-0963">Cytoplasm</keyword>
<dbReference type="SUPFAM" id="SSF56796">
    <property type="entry name" value="Dehydroquinate synthase-like"/>
    <property type="match status" value="1"/>
</dbReference>
<dbReference type="eggNOG" id="COG0337">
    <property type="taxonomic scope" value="Bacteria"/>
</dbReference>
<proteinExistence type="inferred from homology"/>
<dbReference type="EC" id="4.2.3.4" evidence="7 18"/>
<feature type="domain" description="3-dehydroquinate synthase N-terminal" evidence="19">
    <location>
        <begin position="79"/>
        <end position="190"/>
    </location>
</feature>
<evidence type="ECO:0000256" key="12">
    <source>
        <dbReference type="ARBA" id="ARBA00022741"/>
    </source>
</evidence>
<keyword evidence="12 18" id="KW-0547">Nucleotide-binding</keyword>
<dbReference type="Pfam" id="PF01761">
    <property type="entry name" value="DHQ_synthase"/>
    <property type="match status" value="1"/>
</dbReference>
<comment type="caution">
    <text evidence="21">The sequence shown here is derived from an EMBL/GenBank/DDBJ whole genome shotgun (WGS) entry which is preliminary data.</text>
</comment>
<comment type="catalytic activity">
    <reaction evidence="1 18">
        <text>7-phospho-2-dehydro-3-deoxy-D-arabino-heptonate = 3-dehydroquinate + phosphate</text>
        <dbReference type="Rhea" id="RHEA:21968"/>
        <dbReference type="ChEBI" id="CHEBI:32364"/>
        <dbReference type="ChEBI" id="CHEBI:43474"/>
        <dbReference type="ChEBI" id="CHEBI:58394"/>
        <dbReference type="EC" id="4.2.3.4"/>
    </reaction>
</comment>
<dbReference type="RefSeq" id="WP_009542519.1">
    <property type="nucleotide sequence ID" value="NZ_ANHY01000022.1"/>
</dbReference>
<evidence type="ECO:0000313" key="22">
    <source>
        <dbReference type="Proteomes" id="UP000009881"/>
    </source>
</evidence>
<dbReference type="GO" id="GO:0005737">
    <property type="term" value="C:cytoplasm"/>
    <property type="evidence" value="ECO:0007669"/>
    <property type="project" value="UniProtKB-SubCell"/>
</dbReference>
<evidence type="ECO:0000313" key="21">
    <source>
        <dbReference type="EMBL" id="EKV26900.1"/>
    </source>
</evidence>
<comment type="caution">
    <text evidence="18">Lacks conserved residue(s) required for the propagation of feature annotation.</text>
</comment>
<feature type="binding site" evidence="18">
    <location>
        <begin position="117"/>
        <end position="121"/>
    </location>
    <ligand>
        <name>NAD(+)</name>
        <dbReference type="ChEBI" id="CHEBI:57540"/>
    </ligand>
</feature>
<dbReference type="InterPro" id="IPR016037">
    <property type="entry name" value="DHQ_synth_AroB"/>
</dbReference>
<comment type="cofactor">
    <cofactor evidence="18">
        <name>Co(2+)</name>
        <dbReference type="ChEBI" id="CHEBI:48828"/>
    </cofactor>
    <cofactor evidence="18">
        <name>Zn(2+)</name>
        <dbReference type="ChEBI" id="CHEBI:29105"/>
    </cofactor>
    <text evidence="18">Binds 1 divalent metal cation per subunit. Can use either Co(2+) or Zn(2+).</text>
</comment>
<evidence type="ECO:0000259" key="19">
    <source>
        <dbReference type="Pfam" id="PF01761"/>
    </source>
</evidence>
<evidence type="ECO:0000256" key="1">
    <source>
        <dbReference type="ARBA" id="ARBA00001393"/>
    </source>
</evidence>
<dbReference type="PANTHER" id="PTHR43622:SF7">
    <property type="entry name" value="3-DEHYDROQUINATE SYNTHASE, CHLOROPLASTIC"/>
    <property type="match status" value="1"/>
</dbReference>
<evidence type="ECO:0000256" key="8">
    <source>
        <dbReference type="ARBA" id="ARBA00017684"/>
    </source>
</evidence>
<dbReference type="UniPathway" id="UPA00053">
    <property type="reaction ID" value="UER00085"/>
</dbReference>
<comment type="similarity">
    <text evidence="6 18">Belongs to the sugar phosphate cyclases superfamily. Dehydroquinate synthase family.</text>
</comment>
<keyword evidence="22" id="KW-1185">Reference proteome</keyword>
<dbReference type="PANTHER" id="PTHR43622">
    <property type="entry name" value="3-DEHYDROQUINATE SYNTHASE"/>
    <property type="match status" value="1"/>
</dbReference>
<dbReference type="PIRSF" id="PIRSF001455">
    <property type="entry name" value="DHQ_synth"/>
    <property type="match status" value="1"/>
</dbReference>
<dbReference type="HAMAP" id="MF_00110">
    <property type="entry name" value="DHQ_synthase"/>
    <property type="match status" value="1"/>
</dbReference>
<dbReference type="Proteomes" id="UP000009881">
    <property type="component" value="Unassembled WGS sequence"/>
</dbReference>
<evidence type="ECO:0000256" key="16">
    <source>
        <dbReference type="ARBA" id="ARBA00023239"/>
    </source>
</evidence>
<evidence type="ECO:0000256" key="18">
    <source>
        <dbReference type="HAMAP-Rule" id="MF_00110"/>
    </source>
</evidence>
<evidence type="ECO:0000256" key="7">
    <source>
        <dbReference type="ARBA" id="ARBA00013031"/>
    </source>
</evidence>
<accession>K9GLL1</accession>
<evidence type="ECO:0000256" key="10">
    <source>
        <dbReference type="ARBA" id="ARBA00022605"/>
    </source>
</evidence>
<dbReference type="EMBL" id="ANHY01000022">
    <property type="protein sequence ID" value="EKV26900.1"/>
    <property type="molecule type" value="Genomic_DNA"/>
</dbReference>
<evidence type="ECO:0000256" key="9">
    <source>
        <dbReference type="ARBA" id="ARBA00022490"/>
    </source>
</evidence>
<dbReference type="GO" id="GO:0000166">
    <property type="term" value="F:nucleotide binding"/>
    <property type="evidence" value="ECO:0007669"/>
    <property type="project" value="UniProtKB-KW"/>
</dbReference>
<dbReference type="InterPro" id="IPR050071">
    <property type="entry name" value="Dehydroquinate_synthase"/>
</dbReference>
<feature type="binding site" evidence="18">
    <location>
        <position position="277"/>
    </location>
    <ligand>
        <name>Zn(2+)</name>
        <dbReference type="ChEBI" id="CHEBI:29105"/>
    </ligand>
</feature>
<evidence type="ECO:0000256" key="4">
    <source>
        <dbReference type="ARBA" id="ARBA00004496"/>
    </source>
</evidence>
<dbReference type="GO" id="GO:0009423">
    <property type="term" value="P:chorismate biosynthetic process"/>
    <property type="evidence" value="ECO:0007669"/>
    <property type="project" value="UniProtKB-UniRule"/>
</dbReference>
<dbReference type="NCBIfam" id="TIGR01357">
    <property type="entry name" value="aroB"/>
    <property type="match status" value="1"/>
</dbReference>
<keyword evidence="16 18" id="KW-0456">Lyase</keyword>
<feature type="binding site" evidence="18">
    <location>
        <position position="163"/>
    </location>
    <ligand>
        <name>NAD(+)</name>
        <dbReference type="ChEBI" id="CHEBI:57540"/>
    </ligand>
</feature>